<feature type="domain" description="Aminoglycoside phosphotransferase" evidence="8">
    <location>
        <begin position="38"/>
        <end position="285"/>
    </location>
</feature>
<dbReference type="NCBIfam" id="TIGR01767">
    <property type="entry name" value="MTRK"/>
    <property type="match status" value="1"/>
</dbReference>
<keyword evidence="10" id="KW-1185">Reference proteome</keyword>
<gene>
    <name evidence="9" type="primary">mtnK</name>
    <name evidence="9" type="ORF">EKH77_04285</name>
</gene>
<dbReference type="EMBL" id="CP034587">
    <property type="protein sequence ID" value="AZQ70536.1"/>
    <property type="molecule type" value="Genomic_DNA"/>
</dbReference>
<dbReference type="PANTHER" id="PTHR34273">
    <property type="entry name" value="METHYLTHIORIBOSE KINASE"/>
    <property type="match status" value="1"/>
</dbReference>
<accession>A0A3S9PDW6</accession>
<reference evidence="9 10" key="1">
    <citation type="submission" date="2018-12" db="EMBL/GenBank/DDBJ databases">
        <title>The whole draft genome of Streptomyce luteoverticillatus CGMCC 15060.</title>
        <authorList>
            <person name="Feng Z."/>
            <person name="Chen G."/>
            <person name="Zhang J."/>
            <person name="Zhu H."/>
            <person name="Yu X."/>
            <person name="Zhang W."/>
            <person name="Zhang X."/>
        </authorList>
    </citation>
    <scope>NUCLEOTIDE SEQUENCE [LARGE SCALE GENOMIC DNA]</scope>
    <source>
        <strain evidence="9 10">CGMCC 15060</strain>
    </source>
</reference>
<evidence type="ECO:0000256" key="4">
    <source>
        <dbReference type="ARBA" id="ARBA00022679"/>
    </source>
</evidence>
<evidence type="ECO:0000256" key="1">
    <source>
        <dbReference type="ARBA" id="ARBA00010165"/>
    </source>
</evidence>
<evidence type="ECO:0000259" key="8">
    <source>
        <dbReference type="Pfam" id="PF01636"/>
    </source>
</evidence>
<comment type="subunit">
    <text evidence="2">Homodimer.</text>
</comment>
<keyword evidence="5" id="KW-0547">Nucleotide-binding</keyword>
<dbReference type="GO" id="GO:0046522">
    <property type="term" value="F:S-methyl-5-thioribose kinase activity"/>
    <property type="evidence" value="ECO:0007669"/>
    <property type="project" value="UniProtKB-EC"/>
</dbReference>
<evidence type="ECO:0000256" key="3">
    <source>
        <dbReference type="ARBA" id="ARBA00012128"/>
    </source>
</evidence>
<dbReference type="InterPro" id="IPR009212">
    <property type="entry name" value="Methylthioribose_kinase"/>
</dbReference>
<dbReference type="InterPro" id="IPR011009">
    <property type="entry name" value="Kinase-like_dom_sf"/>
</dbReference>
<dbReference type="EC" id="2.7.1.100" evidence="3"/>
<organism evidence="9 10">
    <name type="scientific">Streptomyces luteoverticillatus</name>
    <name type="common">Streptoverticillium luteoverticillatus</name>
    <dbReference type="NCBI Taxonomy" id="66425"/>
    <lineage>
        <taxon>Bacteria</taxon>
        <taxon>Bacillati</taxon>
        <taxon>Actinomycetota</taxon>
        <taxon>Actinomycetes</taxon>
        <taxon>Kitasatosporales</taxon>
        <taxon>Streptomycetaceae</taxon>
        <taxon>Streptomyces</taxon>
    </lineage>
</organism>
<dbReference type="SUPFAM" id="SSF56112">
    <property type="entry name" value="Protein kinase-like (PK-like)"/>
    <property type="match status" value="1"/>
</dbReference>
<dbReference type="PANTHER" id="PTHR34273:SF2">
    <property type="entry name" value="METHYLTHIORIBOSE KINASE"/>
    <property type="match status" value="1"/>
</dbReference>
<evidence type="ECO:0000256" key="7">
    <source>
        <dbReference type="ARBA" id="ARBA00022840"/>
    </source>
</evidence>
<protein>
    <recommendedName>
        <fullName evidence="3">S-methyl-5-thioribose kinase</fullName>
        <ecNumber evidence="3">2.7.1.100</ecNumber>
    </recommendedName>
</protein>
<dbReference type="PIRSF" id="PIRSF031134">
    <property type="entry name" value="MTRK"/>
    <property type="match status" value="1"/>
</dbReference>
<comment type="similarity">
    <text evidence="1">Belongs to the methylthioribose kinase family.</text>
</comment>
<dbReference type="GO" id="GO:0005524">
    <property type="term" value="F:ATP binding"/>
    <property type="evidence" value="ECO:0007669"/>
    <property type="project" value="UniProtKB-KW"/>
</dbReference>
<evidence type="ECO:0000313" key="9">
    <source>
        <dbReference type="EMBL" id="AZQ70536.1"/>
    </source>
</evidence>
<evidence type="ECO:0000256" key="6">
    <source>
        <dbReference type="ARBA" id="ARBA00022777"/>
    </source>
</evidence>
<dbReference type="RefSeq" id="WP_126913101.1">
    <property type="nucleotide sequence ID" value="NZ_CP034587.1"/>
</dbReference>
<evidence type="ECO:0000256" key="5">
    <source>
        <dbReference type="ARBA" id="ARBA00022741"/>
    </source>
</evidence>
<dbReference type="Pfam" id="PF01636">
    <property type="entry name" value="APH"/>
    <property type="match status" value="1"/>
</dbReference>
<evidence type="ECO:0000313" key="10">
    <source>
        <dbReference type="Proteomes" id="UP000267900"/>
    </source>
</evidence>
<sequence length="416" mass="45902">MTASVSVVEPDITKLLDHLARQPALARRLGGARDQWSAREIGDGNVNLVFAVHGPAGAVCVKQAPPYVRAAGPSWPLTPQRVLFEHRALVEHRRHAGPYVPEPLHVDPKEHLLTVEYLEGHTVMRGGLTAGACYPHFAGQVARYLARTLFFTSDLALPAGRKRELVSRFETNTAMCQIMEDMVFTEVFLPHPRNRWTSPELDEDVERLQRDIELKLAVSRLKQRYLTSRDALLHGDLHTGSIMVSEDSLGVIDQEFACYGPMGFDLGTLLAHLLIAYFAAAAGARGPDRAAQQGWLLSTVEQVWDGFRTHFTELWRHHADGDGYPPALFTGAATAALEAERQRYLDELFTETLGFCGAEIIRRVVGFARPADFTTVTDSARRAAAERRSLALARALTTAPTAYRSAADLTAAARDS</sequence>
<name>A0A3S9PDW6_STRLT</name>
<dbReference type="Proteomes" id="UP000267900">
    <property type="component" value="Chromosome"/>
</dbReference>
<dbReference type="Gene3D" id="3.90.1200.10">
    <property type="match status" value="1"/>
</dbReference>
<keyword evidence="6 9" id="KW-0418">Kinase</keyword>
<dbReference type="InterPro" id="IPR002575">
    <property type="entry name" value="Aminoglycoside_PTrfase"/>
</dbReference>
<dbReference type="OrthoDB" id="9777791at2"/>
<keyword evidence="4 9" id="KW-0808">Transferase</keyword>
<dbReference type="AlphaFoldDB" id="A0A3S9PDW6"/>
<keyword evidence="7" id="KW-0067">ATP-binding</keyword>
<dbReference type="Gene3D" id="3.30.200.20">
    <property type="entry name" value="Phosphorylase Kinase, domain 1"/>
    <property type="match status" value="1"/>
</dbReference>
<dbReference type="GO" id="GO:0009086">
    <property type="term" value="P:methionine biosynthetic process"/>
    <property type="evidence" value="ECO:0007669"/>
    <property type="project" value="InterPro"/>
</dbReference>
<proteinExistence type="inferred from homology"/>
<evidence type="ECO:0000256" key="2">
    <source>
        <dbReference type="ARBA" id="ARBA00011738"/>
    </source>
</evidence>